<proteinExistence type="predicted"/>
<feature type="region of interest" description="Disordered" evidence="1">
    <location>
        <begin position="1"/>
        <end position="36"/>
    </location>
</feature>
<organism evidence="2 3">
    <name type="scientific">Molossus molossus</name>
    <name type="common">Pallas' mastiff bat</name>
    <name type="synonym">Vespertilio molossus</name>
    <dbReference type="NCBI Taxonomy" id="27622"/>
    <lineage>
        <taxon>Eukaryota</taxon>
        <taxon>Metazoa</taxon>
        <taxon>Chordata</taxon>
        <taxon>Craniata</taxon>
        <taxon>Vertebrata</taxon>
        <taxon>Euteleostomi</taxon>
        <taxon>Mammalia</taxon>
        <taxon>Eutheria</taxon>
        <taxon>Laurasiatheria</taxon>
        <taxon>Chiroptera</taxon>
        <taxon>Yangochiroptera</taxon>
        <taxon>Molossidae</taxon>
        <taxon>Molossus</taxon>
    </lineage>
</organism>
<gene>
    <name evidence="2" type="ORF">HJG59_008441</name>
</gene>
<reference evidence="2 3" key="1">
    <citation type="journal article" date="2020" name="Nature">
        <title>Six reference-quality genomes reveal evolution of bat adaptations.</title>
        <authorList>
            <person name="Jebb D."/>
            <person name="Huang Z."/>
            <person name="Pippel M."/>
            <person name="Hughes G.M."/>
            <person name="Lavrichenko K."/>
            <person name="Devanna P."/>
            <person name="Winkler S."/>
            <person name="Jermiin L.S."/>
            <person name="Skirmuntt E.C."/>
            <person name="Katzourakis A."/>
            <person name="Burkitt-Gray L."/>
            <person name="Ray D.A."/>
            <person name="Sullivan K.A.M."/>
            <person name="Roscito J.G."/>
            <person name="Kirilenko B.M."/>
            <person name="Davalos L.M."/>
            <person name="Corthals A.P."/>
            <person name="Power M.L."/>
            <person name="Jones G."/>
            <person name="Ransome R.D."/>
            <person name="Dechmann D.K.N."/>
            <person name="Locatelli A.G."/>
            <person name="Puechmaille S.J."/>
            <person name="Fedrigo O."/>
            <person name="Jarvis E.D."/>
            <person name="Hiller M."/>
            <person name="Vernes S.C."/>
            <person name="Myers E.W."/>
            <person name="Teeling E.C."/>
        </authorList>
    </citation>
    <scope>NUCLEOTIDE SEQUENCE [LARGE SCALE GENOMIC DNA]</scope>
    <source>
        <strain evidence="2">MMolMol1</strain>
        <tissue evidence="2">Muscle</tissue>
    </source>
</reference>
<evidence type="ECO:0000313" key="3">
    <source>
        <dbReference type="Proteomes" id="UP000550707"/>
    </source>
</evidence>
<protein>
    <submittedName>
        <fullName evidence="2">Uncharacterized protein</fullName>
    </submittedName>
</protein>
<name>A0A7J8FS55_MOLMO</name>
<evidence type="ECO:0000256" key="1">
    <source>
        <dbReference type="SAM" id="MobiDB-lite"/>
    </source>
</evidence>
<comment type="caution">
    <text evidence="2">The sequence shown here is derived from an EMBL/GenBank/DDBJ whole genome shotgun (WGS) entry which is preliminary data.</text>
</comment>
<dbReference type="AlphaFoldDB" id="A0A7J8FS55"/>
<dbReference type="EMBL" id="JACASF010000011">
    <property type="protein sequence ID" value="KAF6450584.1"/>
    <property type="molecule type" value="Genomic_DNA"/>
</dbReference>
<accession>A0A7J8FS55</accession>
<keyword evidence="3" id="KW-1185">Reference proteome</keyword>
<dbReference type="Proteomes" id="UP000550707">
    <property type="component" value="Unassembled WGS sequence"/>
</dbReference>
<dbReference type="InParanoid" id="A0A7J8FS55"/>
<sequence length="154" mass="16514">MGSPPRTLPQETVPRQGLPRRRVPLASQTGVKAPATRGSCWQVRLPREDTVLPEGGARQLRLGLPPPWRRCERPGTGWATNTLSRVALFTASTVPAAEIPESGQAGSEFVHTGRGVRGERPALWGCGLQRGLPESGTRPAEGACHSFLPPWALA</sequence>
<evidence type="ECO:0000313" key="2">
    <source>
        <dbReference type="EMBL" id="KAF6450584.1"/>
    </source>
</evidence>